<evidence type="ECO:0000313" key="1">
    <source>
        <dbReference type="EMBL" id="GHO48601.1"/>
    </source>
</evidence>
<accession>A0A8J3I715</accession>
<dbReference type="EMBL" id="BNJF01000004">
    <property type="protein sequence ID" value="GHO48601.1"/>
    <property type="molecule type" value="Genomic_DNA"/>
</dbReference>
<dbReference type="Proteomes" id="UP000612362">
    <property type="component" value="Unassembled WGS sequence"/>
</dbReference>
<organism evidence="1 2">
    <name type="scientific">Ktedonospora formicarum</name>
    <dbReference type="NCBI Taxonomy" id="2778364"/>
    <lineage>
        <taxon>Bacteria</taxon>
        <taxon>Bacillati</taxon>
        <taxon>Chloroflexota</taxon>
        <taxon>Ktedonobacteria</taxon>
        <taxon>Ktedonobacterales</taxon>
        <taxon>Ktedonobacteraceae</taxon>
        <taxon>Ktedonospora</taxon>
    </lineage>
</organism>
<proteinExistence type="predicted"/>
<keyword evidence="2" id="KW-1185">Reference proteome</keyword>
<gene>
    <name evidence="1" type="ORF">KSX_67640</name>
</gene>
<sequence length="258" mass="29391">MSYVSSFTSGRPVPDQSRVLEQYAERQALGAVRGATFTQCLLLHRLTPDLEVVDPRGSTHIIHGKNLSDERAWQKFLASLTQPLPLLSLTQSAEPLVKLYRTWLLTTYTQRYRWLTTSAQLQWFEQVTALVVVRKIMEAKHTAFTYEHVDAFADRWVALEMGMLLALGTMTIEIAKAIHHIVRQPEQAKELVEHLFDVQATRLRDRPQQIREALPPLPPLPKGTHLPLALLPTQSLAIPPASIQEKIIHQKETPHEPR</sequence>
<protein>
    <submittedName>
        <fullName evidence="1">Uncharacterized protein</fullName>
    </submittedName>
</protein>
<dbReference type="AlphaFoldDB" id="A0A8J3I715"/>
<dbReference type="RefSeq" id="WP_220197794.1">
    <property type="nucleotide sequence ID" value="NZ_BNJF01000004.1"/>
</dbReference>
<evidence type="ECO:0000313" key="2">
    <source>
        <dbReference type="Proteomes" id="UP000612362"/>
    </source>
</evidence>
<comment type="caution">
    <text evidence="1">The sequence shown here is derived from an EMBL/GenBank/DDBJ whole genome shotgun (WGS) entry which is preliminary data.</text>
</comment>
<reference evidence="1" key="1">
    <citation type="submission" date="2020-10" db="EMBL/GenBank/DDBJ databases">
        <title>Taxonomic study of unclassified bacteria belonging to the class Ktedonobacteria.</title>
        <authorList>
            <person name="Yabe S."/>
            <person name="Wang C.M."/>
            <person name="Zheng Y."/>
            <person name="Sakai Y."/>
            <person name="Cavaletti L."/>
            <person name="Monciardini P."/>
            <person name="Donadio S."/>
        </authorList>
    </citation>
    <scope>NUCLEOTIDE SEQUENCE</scope>
    <source>
        <strain evidence="1">SOSP1-1</strain>
    </source>
</reference>
<name>A0A8J3I715_9CHLR</name>